<dbReference type="OrthoDB" id="2403626at2"/>
<dbReference type="Proteomes" id="UP000003891">
    <property type="component" value="Unassembled WGS sequence"/>
</dbReference>
<feature type="transmembrane region" description="Helical" evidence="6">
    <location>
        <begin position="293"/>
        <end position="311"/>
    </location>
</feature>
<dbReference type="GO" id="GO:0022857">
    <property type="term" value="F:transmembrane transporter activity"/>
    <property type="evidence" value="ECO:0007669"/>
    <property type="project" value="InterPro"/>
</dbReference>
<feature type="transmembrane region" description="Helical" evidence="6">
    <location>
        <begin position="385"/>
        <end position="408"/>
    </location>
</feature>
<feature type="transmembrane region" description="Helical" evidence="6">
    <location>
        <begin position="348"/>
        <end position="364"/>
    </location>
</feature>
<dbReference type="Pfam" id="PF07690">
    <property type="entry name" value="MFS_1"/>
    <property type="match status" value="1"/>
</dbReference>
<keyword evidence="2" id="KW-0813">Transport</keyword>
<keyword evidence="4 6" id="KW-1133">Transmembrane helix</keyword>
<dbReference type="PROSITE" id="PS50850">
    <property type="entry name" value="MFS"/>
    <property type="match status" value="1"/>
</dbReference>
<dbReference type="PATRIC" id="fig|743719.3.peg.1197"/>
<dbReference type="Gene3D" id="1.20.1250.20">
    <property type="entry name" value="MFS general substrate transporter like domains"/>
    <property type="match status" value="1"/>
</dbReference>
<dbReference type="Gene3D" id="1.20.1720.10">
    <property type="entry name" value="Multidrug resistance protein D"/>
    <property type="match status" value="1"/>
</dbReference>
<evidence type="ECO:0000313" key="8">
    <source>
        <dbReference type="EMBL" id="EHB66975.1"/>
    </source>
</evidence>
<dbReference type="GO" id="GO:0005886">
    <property type="term" value="C:plasma membrane"/>
    <property type="evidence" value="ECO:0007669"/>
    <property type="project" value="UniProtKB-SubCell"/>
</dbReference>
<proteinExistence type="predicted"/>
<feature type="transmembrane region" description="Helical" evidence="6">
    <location>
        <begin position="428"/>
        <end position="449"/>
    </location>
</feature>
<dbReference type="InterPro" id="IPR036259">
    <property type="entry name" value="MFS_trans_sf"/>
</dbReference>
<dbReference type="SUPFAM" id="SSF103473">
    <property type="entry name" value="MFS general substrate transporter"/>
    <property type="match status" value="1"/>
</dbReference>
<dbReference type="AlphaFoldDB" id="G4HAL6"/>
<feature type="transmembrane region" description="Helical" evidence="6">
    <location>
        <begin position="256"/>
        <end position="281"/>
    </location>
</feature>
<evidence type="ECO:0000256" key="5">
    <source>
        <dbReference type="ARBA" id="ARBA00023136"/>
    </source>
</evidence>
<evidence type="ECO:0000256" key="3">
    <source>
        <dbReference type="ARBA" id="ARBA00022692"/>
    </source>
</evidence>
<dbReference type="PANTHER" id="PTHR42718">
    <property type="entry name" value="MAJOR FACILITATOR SUPERFAMILY MULTIDRUG TRANSPORTER MFSC"/>
    <property type="match status" value="1"/>
</dbReference>
<evidence type="ECO:0000256" key="4">
    <source>
        <dbReference type="ARBA" id="ARBA00022989"/>
    </source>
</evidence>
<comment type="subcellular location">
    <subcellularLocation>
        <location evidence="1">Cell membrane</location>
        <topology evidence="1">Multi-pass membrane protein</topology>
    </subcellularLocation>
</comment>
<keyword evidence="5 6" id="KW-0472">Membrane</keyword>
<feature type="transmembrane region" description="Helical" evidence="6">
    <location>
        <begin position="323"/>
        <end position="342"/>
    </location>
</feature>
<evidence type="ECO:0000259" key="7">
    <source>
        <dbReference type="PROSITE" id="PS50850"/>
    </source>
</evidence>
<evidence type="ECO:0000256" key="1">
    <source>
        <dbReference type="ARBA" id="ARBA00004651"/>
    </source>
</evidence>
<keyword evidence="3 6" id="KW-0812">Transmembrane</keyword>
<evidence type="ECO:0000256" key="6">
    <source>
        <dbReference type="SAM" id="Phobius"/>
    </source>
</evidence>
<dbReference type="PRINTS" id="PR01036">
    <property type="entry name" value="TCRTETB"/>
</dbReference>
<feature type="transmembrane region" description="Helical" evidence="6">
    <location>
        <begin position="89"/>
        <end position="114"/>
    </location>
</feature>
<name>G4HAL6_9BACL</name>
<evidence type="ECO:0000313" key="9">
    <source>
        <dbReference type="Proteomes" id="UP000003891"/>
    </source>
</evidence>
<dbReference type="InterPro" id="IPR020846">
    <property type="entry name" value="MFS_dom"/>
</dbReference>
<accession>G4HAL6</accession>
<feature type="transmembrane region" description="Helical" evidence="6">
    <location>
        <begin position="146"/>
        <end position="168"/>
    </location>
</feature>
<dbReference type="PANTHER" id="PTHR42718:SF9">
    <property type="entry name" value="MAJOR FACILITATOR SUPERFAMILY MULTIDRUG TRANSPORTER MFSC"/>
    <property type="match status" value="1"/>
</dbReference>
<feature type="transmembrane region" description="Helical" evidence="6">
    <location>
        <begin position="21"/>
        <end position="40"/>
    </location>
</feature>
<gene>
    <name evidence="8" type="ORF">PaelaDRAFT_1199</name>
</gene>
<reference evidence="8 9" key="1">
    <citation type="submission" date="2011-09" db="EMBL/GenBank/DDBJ databases">
        <title>The draft genome of Paenibacillus lactis 154.</title>
        <authorList>
            <consortium name="US DOE Joint Genome Institute (JGI-PGF)"/>
            <person name="Lucas S."/>
            <person name="Han J."/>
            <person name="Lapidus A."/>
            <person name="Cheng J.-F."/>
            <person name="Goodwin L."/>
            <person name="Pitluck S."/>
            <person name="Peters L."/>
            <person name="Land M.L."/>
            <person name="Hauser L."/>
            <person name="Siebers A."/>
            <person name="Thelen M."/>
            <person name="Hugenholtz P."/>
            <person name="Allgaier M."/>
            <person name="Woyke T.J."/>
        </authorList>
    </citation>
    <scope>NUCLEOTIDE SEQUENCE [LARGE SCALE GENOMIC DNA]</scope>
    <source>
        <strain evidence="8 9">154</strain>
    </source>
</reference>
<feature type="transmembrane region" description="Helical" evidence="6">
    <location>
        <begin position="189"/>
        <end position="210"/>
    </location>
</feature>
<organism evidence="8 9">
    <name type="scientific">Paenibacillus lactis 154</name>
    <dbReference type="NCBI Taxonomy" id="743719"/>
    <lineage>
        <taxon>Bacteria</taxon>
        <taxon>Bacillati</taxon>
        <taxon>Bacillota</taxon>
        <taxon>Bacilli</taxon>
        <taxon>Bacillales</taxon>
        <taxon>Paenibacillaceae</taxon>
        <taxon>Paenibacillus</taxon>
    </lineage>
</organism>
<feature type="domain" description="Major facilitator superfamily (MFS) profile" evidence="7">
    <location>
        <begin position="22"/>
        <end position="454"/>
    </location>
</feature>
<evidence type="ECO:0000256" key="2">
    <source>
        <dbReference type="ARBA" id="ARBA00022448"/>
    </source>
</evidence>
<dbReference type="RefSeq" id="WP_007128374.1">
    <property type="nucleotide sequence ID" value="NZ_AGIP01000002.1"/>
</dbReference>
<feature type="transmembrane region" description="Helical" evidence="6">
    <location>
        <begin position="216"/>
        <end position="236"/>
    </location>
</feature>
<protein>
    <submittedName>
        <fullName evidence="8">Major facilitator superfamily MFS_1</fullName>
    </submittedName>
</protein>
<sequence length="455" mass="46244">MTHDTNTKALTSTIRQGGARLFIATFALSVLVAAITVDMVNPVLPILIDQFETTKAEVSWVVSGVALMLAFGVPLYGRMSDVVELKKLFLIAVCILALGSLICALARDLIVLVVGRMVQGAGMSAIPVLSIVAVSKVFPPGKRGGVLGIMAGCIGVGTAGGPIFGGMIGSMFALPKLEPLPEGAGGRRFDLLGGVLLGLSAGMLLLGVTLGESSGFGSLASLSTFACSLLALAGFIRRITIVDNPFVPPALFANRYYVCSILVSVFSMFAYFAVLVFVPLLVAESNGLTPGEAGLVLLPGGAAVALLSPWIGRISDRVGTKRLILAGVSLMGVSTLFLSTYAAGSPPAIVSVGVLGAGIAFALTNSPANSAAVSSLSKEEVGVGIGIYQGALYLGAGTGAGIIGAVLSSRRTAGDPLNPLYTLSAIPYSDAFLVTSAALIVALIAGLGLRNDSIK</sequence>
<dbReference type="STRING" id="743719.PaelaDRAFT_1199"/>
<dbReference type="CDD" id="cd17321">
    <property type="entry name" value="MFS_MMR_MDR_like"/>
    <property type="match status" value="1"/>
</dbReference>
<dbReference type="eggNOG" id="COG2814">
    <property type="taxonomic scope" value="Bacteria"/>
</dbReference>
<feature type="transmembrane region" description="Helical" evidence="6">
    <location>
        <begin position="60"/>
        <end position="77"/>
    </location>
</feature>
<dbReference type="InterPro" id="IPR011701">
    <property type="entry name" value="MFS"/>
</dbReference>
<dbReference type="EMBL" id="AGIP01000002">
    <property type="protein sequence ID" value="EHB66975.1"/>
    <property type="molecule type" value="Genomic_DNA"/>
</dbReference>